<dbReference type="RefSeq" id="WP_274043663.1">
    <property type="nucleotide sequence ID" value="NZ_JANCPR020000002.1"/>
</dbReference>
<sequence length="75" mass="8690">MASRMTLRVGRVGPDGKAEFGPERVVKVKPDPTVPREDAYRYPPCECPQHRPDLHQERTALRGLRAAEWWAWARH</sequence>
<evidence type="ECO:0000313" key="3">
    <source>
        <dbReference type="Proteomes" id="UP001214441"/>
    </source>
</evidence>
<reference evidence="2 3" key="1">
    <citation type="submission" date="2023-05" db="EMBL/GenBank/DDBJ databases">
        <title>Streptantibioticus silvisoli sp. nov., acidotolerant actinomycetes 1 from pine litter.</title>
        <authorList>
            <person name="Swiecimska M."/>
            <person name="Golinska P."/>
            <person name="Sangal V."/>
            <person name="Wachnowicz B."/>
            <person name="Goodfellow M."/>
        </authorList>
    </citation>
    <scope>NUCLEOTIDE SEQUENCE [LARGE SCALE GENOMIC DNA]</scope>
    <source>
        <strain evidence="2 3">DSM 42109</strain>
    </source>
</reference>
<evidence type="ECO:0000313" key="2">
    <source>
        <dbReference type="EMBL" id="MDJ1130716.1"/>
    </source>
</evidence>
<organism evidence="2 3">
    <name type="scientific">Streptomyces iconiensis</name>
    <dbReference type="NCBI Taxonomy" id="1384038"/>
    <lineage>
        <taxon>Bacteria</taxon>
        <taxon>Bacillati</taxon>
        <taxon>Actinomycetota</taxon>
        <taxon>Actinomycetes</taxon>
        <taxon>Kitasatosporales</taxon>
        <taxon>Streptomycetaceae</taxon>
        <taxon>Streptomyces</taxon>
    </lineage>
</organism>
<dbReference type="EMBL" id="JANCPR020000002">
    <property type="protein sequence ID" value="MDJ1130716.1"/>
    <property type="molecule type" value="Genomic_DNA"/>
</dbReference>
<dbReference type="Proteomes" id="UP001214441">
    <property type="component" value="Unassembled WGS sequence"/>
</dbReference>
<accession>A0ABT6ZNT9</accession>
<keyword evidence="3" id="KW-1185">Reference proteome</keyword>
<evidence type="ECO:0000256" key="1">
    <source>
        <dbReference type="SAM" id="MobiDB-lite"/>
    </source>
</evidence>
<protein>
    <submittedName>
        <fullName evidence="2">Uncharacterized protein</fullName>
    </submittedName>
</protein>
<comment type="caution">
    <text evidence="2">The sequence shown here is derived from an EMBL/GenBank/DDBJ whole genome shotgun (WGS) entry which is preliminary data.</text>
</comment>
<name>A0ABT6ZNT9_9ACTN</name>
<gene>
    <name evidence="2" type="ORF">NMN56_001885</name>
</gene>
<feature type="region of interest" description="Disordered" evidence="1">
    <location>
        <begin position="1"/>
        <end position="22"/>
    </location>
</feature>
<proteinExistence type="predicted"/>